<accession>A0A7C2NEN5</accession>
<proteinExistence type="predicted"/>
<comment type="caution">
    <text evidence="1">The sequence shown here is derived from an EMBL/GenBank/DDBJ whole genome shotgun (WGS) entry which is preliminary data.</text>
</comment>
<gene>
    <name evidence="1" type="ORF">ENQ31_04800</name>
</gene>
<sequence length="107" mass="11816">MMKSEASPRDLEGVLGALAEALGRAASRDPRLRPLFLELKRLGLEARLVLRVRIARPGSAGFAIEIQPPWSQGWNRDDVEALHALGIALESDDQQVFPPEPDGRSHR</sequence>
<name>A0A7C2NEN5_9BACT</name>
<evidence type="ECO:0000313" key="1">
    <source>
        <dbReference type="EMBL" id="HET47461.1"/>
    </source>
</evidence>
<dbReference type="EMBL" id="DSMR01000353">
    <property type="protein sequence ID" value="HET47461.1"/>
    <property type="molecule type" value="Genomic_DNA"/>
</dbReference>
<protein>
    <submittedName>
        <fullName evidence="1">Uncharacterized protein</fullName>
    </submittedName>
</protein>
<reference evidence="1" key="1">
    <citation type="journal article" date="2020" name="mSystems">
        <title>Genome- and Community-Level Interaction Insights into Carbon Utilization and Element Cycling Functions of Hydrothermarchaeota in Hydrothermal Sediment.</title>
        <authorList>
            <person name="Zhou Z."/>
            <person name="Liu Y."/>
            <person name="Xu W."/>
            <person name="Pan J."/>
            <person name="Luo Z.H."/>
            <person name="Li M."/>
        </authorList>
    </citation>
    <scope>NUCLEOTIDE SEQUENCE [LARGE SCALE GENOMIC DNA]</scope>
    <source>
        <strain evidence="1">SpSt-299</strain>
    </source>
</reference>
<organism evidence="1">
    <name type="scientific">Thermoanaerobaculum aquaticum</name>
    <dbReference type="NCBI Taxonomy" id="1312852"/>
    <lineage>
        <taxon>Bacteria</taxon>
        <taxon>Pseudomonadati</taxon>
        <taxon>Acidobacteriota</taxon>
        <taxon>Thermoanaerobaculia</taxon>
        <taxon>Thermoanaerobaculales</taxon>
        <taxon>Thermoanaerobaculaceae</taxon>
        <taxon>Thermoanaerobaculum</taxon>
    </lineage>
</organism>
<dbReference type="AlphaFoldDB" id="A0A7C2NEN5"/>